<feature type="active site" description="Tele-phosphohistidine intermediate" evidence="2">
    <location>
        <position position="82"/>
    </location>
</feature>
<dbReference type="InterPro" id="IPR050275">
    <property type="entry name" value="PGM_Phosphatase"/>
</dbReference>
<organism evidence="4">
    <name type="scientific">Rhizophora mucronata</name>
    <name type="common">Asiatic mangrove</name>
    <dbReference type="NCBI Taxonomy" id="61149"/>
    <lineage>
        <taxon>Eukaryota</taxon>
        <taxon>Viridiplantae</taxon>
        <taxon>Streptophyta</taxon>
        <taxon>Embryophyta</taxon>
        <taxon>Tracheophyta</taxon>
        <taxon>Spermatophyta</taxon>
        <taxon>Magnoliopsida</taxon>
        <taxon>eudicotyledons</taxon>
        <taxon>Gunneridae</taxon>
        <taxon>Pentapetalae</taxon>
        <taxon>rosids</taxon>
        <taxon>fabids</taxon>
        <taxon>Malpighiales</taxon>
        <taxon>Rhizophoraceae</taxon>
        <taxon>Rhizophora</taxon>
    </lineage>
</organism>
<dbReference type="AlphaFoldDB" id="A0A2P2K8Y2"/>
<comment type="similarity">
    <text evidence="1">Belongs to the phosphoglycerate mutase family.</text>
</comment>
<dbReference type="SUPFAM" id="SSF53254">
    <property type="entry name" value="Phosphoglycerate mutase-like"/>
    <property type="match status" value="1"/>
</dbReference>
<dbReference type="CDD" id="cd07067">
    <property type="entry name" value="HP_PGM_like"/>
    <property type="match status" value="1"/>
</dbReference>
<dbReference type="InterPro" id="IPR029033">
    <property type="entry name" value="His_PPase_superfam"/>
</dbReference>
<evidence type="ECO:0000256" key="1">
    <source>
        <dbReference type="ARBA" id="ARBA00038362"/>
    </source>
</evidence>
<accession>A0A2P2K8Y2</accession>
<feature type="binding site" evidence="3">
    <location>
        <begin position="81"/>
        <end position="88"/>
    </location>
    <ligand>
        <name>substrate</name>
    </ligand>
</feature>
<feature type="binding site" evidence="3">
    <location>
        <position position="132"/>
    </location>
    <ligand>
        <name>substrate</name>
    </ligand>
</feature>
<proteinExistence type="inferred from homology"/>
<evidence type="ECO:0000313" key="4">
    <source>
        <dbReference type="EMBL" id="MBX02151.1"/>
    </source>
</evidence>
<reference evidence="4" key="1">
    <citation type="submission" date="2018-02" db="EMBL/GenBank/DDBJ databases">
        <title>Rhizophora mucronata_Transcriptome.</title>
        <authorList>
            <person name="Meera S.P."/>
            <person name="Sreeshan A."/>
            <person name="Augustine A."/>
        </authorList>
    </citation>
    <scope>NUCLEOTIDE SEQUENCE</scope>
    <source>
        <tissue evidence="4">Leaf</tissue>
    </source>
</reference>
<evidence type="ECO:0008006" key="5">
    <source>
        <dbReference type="Google" id="ProtNLM"/>
    </source>
</evidence>
<dbReference type="PANTHER" id="PTHR48100:SF34">
    <property type="entry name" value="PHOSPHOGLYCERATE MUTASE-LIKE PROTEIN 4"/>
    <property type="match status" value="1"/>
</dbReference>
<evidence type="ECO:0000256" key="2">
    <source>
        <dbReference type="PIRSR" id="PIRSR613078-1"/>
    </source>
</evidence>
<evidence type="ECO:0000256" key="3">
    <source>
        <dbReference type="PIRSR" id="PIRSR613078-2"/>
    </source>
</evidence>
<sequence length="291" mass="31529">MIALRHLAPCKLRTSALVWSFRIGSCSIKNLGFLYVSDVTLFKLKLNSPLNSISRVAHSATMAKSDPSLVSPDFCEIIVVRHGETEWNVDGRIQGHLDVELNDVGRQQAASVAGRLSRECNISAVYSSDLKRALETAETITASCGVVEVSKDPGLRERHLGDLQGLTLLEAPTVCTKAYKAFKSHYTNQEIPGGGESLDQLYQRCTSSLQCIAEKHMGQRVAVVTHGGVIRALCRRACPNGSYGGKVLNASVNIFHLSSEGDWTIKSWCDVSHLDQAGVLKSGFGGDRLSG</sequence>
<dbReference type="Pfam" id="PF00300">
    <property type="entry name" value="His_Phos_1"/>
    <property type="match status" value="1"/>
</dbReference>
<dbReference type="FunFam" id="3.40.50.1240:FF:000137">
    <property type="match status" value="1"/>
</dbReference>
<dbReference type="Gene3D" id="3.40.50.1240">
    <property type="entry name" value="Phosphoglycerate mutase-like"/>
    <property type="match status" value="1"/>
</dbReference>
<name>A0A2P2K8Y2_RHIMU</name>
<dbReference type="EMBL" id="GGEC01021667">
    <property type="protein sequence ID" value="MBX02151.1"/>
    <property type="molecule type" value="Transcribed_RNA"/>
</dbReference>
<dbReference type="GO" id="GO:0005829">
    <property type="term" value="C:cytosol"/>
    <property type="evidence" value="ECO:0007669"/>
    <property type="project" value="TreeGrafter"/>
</dbReference>
<protein>
    <recommendedName>
        <fullName evidence="5">Phosphoglycerate mutase-like protein 4</fullName>
    </recommendedName>
</protein>
<dbReference type="GO" id="GO:0016791">
    <property type="term" value="F:phosphatase activity"/>
    <property type="evidence" value="ECO:0007669"/>
    <property type="project" value="TreeGrafter"/>
</dbReference>
<feature type="active site" description="Proton donor/acceptor" evidence="2">
    <location>
        <position position="157"/>
    </location>
</feature>
<dbReference type="InterPro" id="IPR001345">
    <property type="entry name" value="PG/BPGM_mutase_AS"/>
</dbReference>
<dbReference type="SMART" id="SM00855">
    <property type="entry name" value="PGAM"/>
    <property type="match status" value="1"/>
</dbReference>
<dbReference type="PROSITE" id="PS00175">
    <property type="entry name" value="PG_MUTASE"/>
    <property type="match status" value="1"/>
</dbReference>
<dbReference type="InterPro" id="IPR013078">
    <property type="entry name" value="His_Pase_superF_clade-1"/>
</dbReference>
<dbReference type="PANTHER" id="PTHR48100">
    <property type="entry name" value="BROAD-SPECIFICITY PHOSPHATASE YOR283W-RELATED"/>
    <property type="match status" value="1"/>
</dbReference>